<evidence type="ECO:0000313" key="1">
    <source>
        <dbReference type="EMBL" id="RUL75283.1"/>
    </source>
</evidence>
<sequence length="111" mass="12267">MACTDHVAHACFSIRNDPSSLRNPFNPRHLSVERDLEKLTSYAAKLAGISWATHVVGTLLERSETLKQPKLSDLHGTTVSWPLNPVQTTALHAAVYFLQQYADTLKPEPSG</sequence>
<accession>A0A432M6N9</accession>
<name>A0A432M6N9_9GAMM</name>
<proteinExistence type="predicted"/>
<dbReference type="EMBL" id="RYYV01000007">
    <property type="protein sequence ID" value="RUL75283.1"/>
    <property type="molecule type" value="Genomic_DNA"/>
</dbReference>
<evidence type="ECO:0000313" key="2">
    <source>
        <dbReference type="Proteomes" id="UP000274358"/>
    </source>
</evidence>
<dbReference type="AlphaFoldDB" id="A0A432M6N9"/>
<organism evidence="1 2">
    <name type="scientific">Dyella choica</name>
    <dbReference type="NCBI Taxonomy" id="1927959"/>
    <lineage>
        <taxon>Bacteria</taxon>
        <taxon>Pseudomonadati</taxon>
        <taxon>Pseudomonadota</taxon>
        <taxon>Gammaproteobacteria</taxon>
        <taxon>Lysobacterales</taxon>
        <taxon>Rhodanobacteraceae</taxon>
        <taxon>Dyella</taxon>
    </lineage>
</organism>
<keyword evidence="2" id="KW-1185">Reference proteome</keyword>
<comment type="caution">
    <text evidence="1">The sequence shown here is derived from an EMBL/GenBank/DDBJ whole genome shotgun (WGS) entry which is preliminary data.</text>
</comment>
<dbReference type="Proteomes" id="UP000274358">
    <property type="component" value="Unassembled WGS sequence"/>
</dbReference>
<dbReference type="RefSeq" id="WP_126684842.1">
    <property type="nucleotide sequence ID" value="NZ_RYYV01000007.1"/>
</dbReference>
<gene>
    <name evidence="1" type="ORF">EKH80_11165</name>
</gene>
<reference evidence="1 2" key="1">
    <citation type="submission" date="2018-12" db="EMBL/GenBank/DDBJ databases">
        <title>Dyella dinghuensis sp. nov. DHOA06 and Dyella choica sp. nov. 4M-K27, isolated from forest soil.</title>
        <authorList>
            <person name="Qiu L.-H."/>
            <person name="Gao Z.-H."/>
        </authorList>
    </citation>
    <scope>NUCLEOTIDE SEQUENCE [LARGE SCALE GENOMIC DNA]</scope>
    <source>
        <strain evidence="1 2">4M-K27</strain>
    </source>
</reference>
<protein>
    <submittedName>
        <fullName evidence="1">Uncharacterized protein</fullName>
    </submittedName>
</protein>